<dbReference type="EMBL" id="KV426529">
    <property type="protein sequence ID" value="KZV80038.1"/>
    <property type="molecule type" value="Genomic_DNA"/>
</dbReference>
<reference evidence="2 3" key="1">
    <citation type="journal article" date="2016" name="Mol. Biol. Evol.">
        <title>Comparative Genomics of Early-Diverging Mushroom-Forming Fungi Provides Insights into the Origins of Lignocellulose Decay Capabilities.</title>
        <authorList>
            <person name="Nagy L.G."/>
            <person name="Riley R."/>
            <person name="Tritt A."/>
            <person name="Adam C."/>
            <person name="Daum C."/>
            <person name="Floudas D."/>
            <person name="Sun H."/>
            <person name="Yadav J.S."/>
            <person name="Pangilinan J."/>
            <person name="Larsson K.H."/>
            <person name="Matsuura K."/>
            <person name="Barry K."/>
            <person name="Labutti K."/>
            <person name="Kuo R."/>
            <person name="Ohm R.A."/>
            <person name="Bhattacharya S.S."/>
            <person name="Shirouzu T."/>
            <person name="Yoshinaga Y."/>
            <person name="Martin F.M."/>
            <person name="Grigoriev I.V."/>
            <person name="Hibbett D.S."/>
        </authorList>
    </citation>
    <scope>NUCLEOTIDE SEQUENCE [LARGE SCALE GENOMIC DNA]</scope>
    <source>
        <strain evidence="2 3">HHB12029</strain>
    </source>
</reference>
<accession>A0A165CXH6</accession>
<sequence>MSAPVVLAQRLATAPATGRTYAPDYMRREHCMALQCNIILVLPVPSTAGDDHHKLGCASPMMRIC</sequence>
<evidence type="ECO:0000313" key="2">
    <source>
        <dbReference type="EMBL" id="KZV83365.1"/>
    </source>
</evidence>
<organism evidence="2 3">
    <name type="scientific">Exidia glandulosa HHB12029</name>
    <dbReference type="NCBI Taxonomy" id="1314781"/>
    <lineage>
        <taxon>Eukaryota</taxon>
        <taxon>Fungi</taxon>
        <taxon>Dikarya</taxon>
        <taxon>Basidiomycota</taxon>
        <taxon>Agaricomycotina</taxon>
        <taxon>Agaricomycetes</taxon>
        <taxon>Auriculariales</taxon>
        <taxon>Exidiaceae</taxon>
        <taxon>Exidia</taxon>
    </lineage>
</organism>
<protein>
    <submittedName>
        <fullName evidence="2">Uncharacterized protein</fullName>
    </submittedName>
</protein>
<name>A0A165CXH6_EXIGL</name>
<dbReference type="Proteomes" id="UP000077266">
    <property type="component" value="Unassembled WGS sequence"/>
</dbReference>
<gene>
    <name evidence="2" type="ORF">EXIGLDRAFT_728453</name>
    <name evidence="1" type="ORF">EXIGLDRAFT_733712</name>
</gene>
<dbReference type="AlphaFoldDB" id="A0A165CXH6"/>
<evidence type="ECO:0000313" key="1">
    <source>
        <dbReference type="EMBL" id="KZV80038.1"/>
    </source>
</evidence>
<proteinExistence type="predicted"/>
<keyword evidence="3" id="KW-1185">Reference proteome</keyword>
<evidence type="ECO:0000313" key="3">
    <source>
        <dbReference type="Proteomes" id="UP000077266"/>
    </source>
</evidence>
<dbReference type="EMBL" id="KV426276">
    <property type="protein sequence ID" value="KZV83365.1"/>
    <property type="molecule type" value="Genomic_DNA"/>
</dbReference>